<organism evidence="4 5">
    <name type="scientific">Pogona vitticeps</name>
    <name type="common">central bearded dragon</name>
    <dbReference type="NCBI Taxonomy" id="103695"/>
    <lineage>
        <taxon>Eukaryota</taxon>
        <taxon>Metazoa</taxon>
        <taxon>Chordata</taxon>
        <taxon>Craniata</taxon>
        <taxon>Vertebrata</taxon>
        <taxon>Euteleostomi</taxon>
        <taxon>Lepidosauria</taxon>
        <taxon>Squamata</taxon>
        <taxon>Bifurcata</taxon>
        <taxon>Unidentata</taxon>
        <taxon>Episquamata</taxon>
        <taxon>Toxicofera</taxon>
        <taxon>Iguania</taxon>
        <taxon>Acrodonta</taxon>
        <taxon>Agamidae</taxon>
        <taxon>Amphibolurinae</taxon>
        <taxon>Pogona</taxon>
    </lineage>
</organism>
<dbReference type="InterPro" id="IPR040459">
    <property type="entry name" value="MJ1316"/>
</dbReference>
<evidence type="ECO:0000313" key="5">
    <source>
        <dbReference type="RefSeq" id="XP_020648319.2"/>
    </source>
</evidence>
<dbReference type="GO" id="GO:0008270">
    <property type="term" value="F:zinc ion binding"/>
    <property type="evidence" value="ECO:0007669"/>
    <property type="project" value="UniProtKB-KW"/>
</dbReference>
<feature type="domain" description="C3H1-type" evidence="3">
    <location>
        <begin position="37"/>
        <end position="64"/>
    </location>
</feature>
<protein>
    <submittedName>
        <fullName evidence="5">Leukocyte receptor cluster member 9</fullName>
    </submittedName>
</protein>
<dbReference type="PROSITE" id="PS50103">
    <property type="entry name" value="ZF_C3H1"/>
    <property type="match status" value="1"/>
</dbReference>
<dbReference type="InterPro" id="IPR009097">
    <property type="entry name" value="Cyclic_Pdiesterase"/>
</dbReference>
<dbReference type="CTD" id="94059"/>
<keyword evidence="1" id="KW-0862">Zinc</keyword>
<dbReference type="InterPro" id="IPR042653">
    <property type="entry name" value="Leng9"/>
</dbReference>
<dbReference type="RefSeq" id="XP_020648319.2">
    <property type="nucleotide sequence ID" value="XM_020792660.2"/>
</dbReference>
<accession>A0A6J0TQ95</accession>
<keyword evidence="1" id="KW-0863">Zinc-finger</keyword>
<feature type="compositionally biased region" description="Basic and acidic residues" evidence="2">
    <location>
        <begin position="65"/>
        <end position="75"/>
    </location>
</feature>
<evidence type="ECO:0000256" key="2">
    <source>
        <dbReference type="SAM" id="MobiDB-lite"/>
    </source>
</evidence>
<keyword evidence="5" id="KW-0675">Receptor</keyword>
<evidence type="ECO:0000256" key="1">
    <source>
        <dbReference type="PROSITE-ProRule" id="PRU00723"/>
    </source>
</evidence>
<dbReference type="Proteomes" id="UP001652642">
    <property type="component" value="Chromosome 6"/>
</dbReference>
<evidence type="ECO:0000313" key="4">
    <source>
        <dbReference type="Proteomes" id="UP001652642"/>
    </source>
</evidence>
<dbReference type="PANTHER" id="PTHR46729:SF1">
    <property type="entry name" value="LEUKOCYTE RECEPTOR CLUSTER MEMBER 9"/>
    <property type="match status" value="1"/>
</dbReference>
<evidence type="ECO:0000259" key="3">
    <source>
        <dbReference type="PROSITE" id="PS50103"/>
    </source>
</evidence>
<gene>
    <name evidence="5" type="primary">LENG9</name>
</gene>
<dbReference type="Gene3D" id="2.30.30.1190">
    <property type="match status" value="1"/>
</dbReference>
<dbReference type="Pfam" id="PF10469">
    <property type="entry name" value="AKAP7_NLS"/>
    <property type="match status" value="1"/>
</dbReference>
<dbReference type="InterPro" id="IPR000571">
    <property type="entry name" value="Znf_CCCH"/>
</dbReference>
<name>A0A6J0TQ95_9SAUR</name>
<reference evidence="5" key="1">
    <citation type="submission" date="2025-08" db="UniProtKB">
        <authorList>
            <consortium name="RefSeq"/>
        </authorList>
    </citation>
    <scope>IDENTIFICATION</scope>
</reference>
<sequence length="514" mass="56978">MAELLPSPEKDLTRLGCATLVEPLADPTSLPTEQVSAEINPPCRFFLEGRCRFGVRCRNYHSSDGDAHHFEDRKPTSKRSSQLSPSKKPAMKTAEDVISRLLWDAQVPAEHFSVGYLDRFLGIVEQPFNAFSWEDLTSAGPAVLAIPKHRIQYFKYRDRTVWDKGNRTDDIFGSTGSGRTILDVIKEEEEAAQAIKEENDSRPKADELASIGQVMAEYSGSEDANDPVRAGEKQLNRTTAEVGVVNKIEESMQNLKLVGDACSILSENGASNRMEQEEVLSVANSFSTKEKVIEHSSEDGPGMMEGSIALESREMYFPRPRCRPTHFVAIPVTSPEIWKAVKLFQEALCRVRPDLAKFCVPLASLHLTLGLMRLHTPEEIYKAVVALQELQANTRRLLPPALLLSFCSVETFHSHVLYMSPASVPDLDLLAQTLENAFSKKGLTVIQPPHTGKFHLTIVKIPPVKAAPQLPTDSSWVPSIENLGTQAVEALCLCEAGKHRTDGAYTTVLKLKLY</sequence>
<dbReference type="SUPFAM" id="SSF55144">
    <property type="entry name" value="LigT-like"/>
    <property type="match status" value="1"/>
</dbReference>
<dbReference type="Gene3D" id="3.90.1140.10">
    <property type="entry name" value="Cyclic phosphodiesterase"/>
    <property type="match status" value="1"/>
</dbReference>
<dbReference type="SMART" id="SM00356">
    <property type="entry name" value="ZnF_C3H1"/>
    <property type="match status" value="1"/>
</dbReference>
<dbReference type="PANTHER" id="PTHR46729">
    <property type="entry name" value="LEUKOCYTE RECEPTOR CLUSTER MEMBER 9"/>
    <property type="match status" value="1"/>
</dbReference>
<dbReference type="InterPro" id="IPR019510">
    <property type="entry name" value="AKAP7-like_phosphoesterase"/>
</dbReference>
<feature type="zinc finger region" description="C3H1-type" evidence="1">
    <location>
        <begin position="37"/>
        <end position="64"/>
    </location>
</feature>
<dbReference type="Pfam" id="PF04457">
    <property type="entry name" value="MJ1316"/>
    <property type="match status" value="1"/>
</dbReference>
<dbReference type="GeneID" id="110078468"/>
<proteinExistence type="predicted"/>
<keyword evidence="1" id="KW-0479">Metal-binding</keyword>
<keyword evidence="4" id="KW-1185">Reference proteome</keyword>
<dbReference type="AlphaFoldDB" id="A0A6J0TQ95"/>
<feature type="region of interest" description="Disordered" evidence="2">
    <location>
        <begin position="65"/>
        <end position="90"/>
    </location>
</feature>